<evidence type="ECO:0000313" key="2">
    <source>
        <dbReference type="EMBL" id="TEB19121.1"/>
    </source>
</evidence>
<evidence type="ECO:0000313" key="3">
    <source>
        <dbReference type="Proteomes" id="UP000298030"/>
    </source>
</evidence>
<comment type="caution">
    <text evidence="2">The sequence shown here is derived from an EMBL/GenBank/DDBJ whole genome shotgun (WGS) entry which is preliminary data.</text>
</comment>
<dbReference type="EMBL" id="QPFP01000207">
    <property type="protein sequence ID" value="TEB19121.1"/>
    <property type="molecule type" value="Genomic_DNA"/>
</dbReference>
<feature type="region of interest" description="Disordered" evidence="1">
    <location>
        <begin position="174"/>
        <end position="207"/>
    </location>
</feature>
<name>A0A4Y7SDW1_COPMI</name>
<organism evidence="2 3">
    <name type="scientific">Coprinellus micaceus</name>
    <name type="common">Glistening ink-cap mushroom</name>
    <name type="synonym">Coprinus micaceus</name>
    <dbReference type="NCBI Taxonomy" id="71717"/>
    <lineage>
        <taxon>Eukaryota</taxon>
        <taxon>Fungi</taxon>
        <taxon>Dikarya</taxon>
        <taxon>Basidiomycota</taxon>
        <taxon>Agaricomycotina</taxon>
        <taxon>Agaricomycetes</taxon>
        <taxon>Agaricomycetidae</taxon>
        <taxon>Agaricales</taxon>
        <taxon>Agaricineae</taxon>
        <taxon>Psathyrellaceae</taxon>
        <taxon>Coprinellus</taxon>
    </lineage>
</organism>
<keyword evidence="3" id="KW-1185">Reference proteome</keyword>
<dbReference type="Proteomes" id="UP000298030">
    <property type="component" value="Unassembled WGS sequence"/>
</dbReference>
<proteinExistence type="predicted"/>
<reference evidence="2 3" key="1">
    <citation type="journal article" date="2019" name="Nat. Ecol. Evol.">
        <title>Megaphylogeny resolves global patterns of mushroom evolution.</title>
        <authorList>
            <person name="Varga T."/>
            <person name="Krizsan K."/>
            <person name="Foldi C."/>
            <person name="Dima B."/>
            <person name="Sanchez-Garcia M."/>
            <person name="Sanchez-Ramirez S."/>
            <person name="Szollosi G.J."/>
            <person name="Szarkandi J.G."/>
            <person name="Papp V."/>
            <person name="Albert L."/>
            <person name="Andreopoulos W."/>
            <person name="Angelini C."/>
            <person name="Antonin V."/>
            <person name="Barry K.W."/>
            <person name="Bougher N.L."/>
            <person name="Buchanan P."/>
            <person name="Buyck B."/>
            <person name="Bense V."/>
            <person name="Catcheside P."/>
            <person name="Chovatia M."/>
            <person name="Cooper J."/>
            <person name="Damon W."/>
            <person name="Desjardin D."/>
            <person name="Finy P."/>
            <person name="Geml J."/>
            <person name="Haridas S."/>
            <person name="Hughes K."/>
            <person name="Justo A."/>
            <person name="Karasinski D."/>
            <person name="Kautmanova I."/>
            <person name="Kiss B."/>
            <person name="Kocsube S."/>
            <person name="Kotiranta H."/>
            <person name="LaButti K.M."/>
            <person name="Lechner B.E."/>
            <person name="Liimatainen K."/>
            <person name="Lipzen A."/>
            <person name="Lukacs Z."/>
            <person name="Mihaltcheva S."/>
            <person name="Morgado L.N."/>
            <person name="Niskanen T."/>
            <person name="Noordeloos M.E."/>
            <person name="Ohm R.A."/>
            <person name="Ortiz-Santana B."/>
            <person name="Ovrebo C."/>
            <person name="Racz N."/>
            <person name="Riley R."/>
            <person name="Savchenko A."/>
            <person name="Shiryaev A."/>
            <person name="Soop K."/>
            <person name="Spirin V."/>
            <person name="Szebenyi C."/>
            <person name="Tomsovsky M."/>
            <person name="Tulloss R.E."/>
            <person name="Uehling J."/>
            <person name="Grigoriev I.V."/>
            <person name="Vagvolgyi C."/>
            <person name="Papp T."/>
            <person name="Martin F.M."/>
            <person name="Miettinen O."/>
            <person name="Hibbett D.S."/>
            <person name="Nagy L.G."/>
        </authorList>
    </citation>
    <scope>NUCLEOTIDE SEQUENCE [LARGE SCALE GENOMIC DNA]</scope>
    <source>
        <strain evidence="2 3">FP101781</strain>
    </source>
</reference>
<feature type="compositionally biased region" description="Low complexity" evidence="1">
    <location>
        <begin position="184"/>
        <end position="201"/>
    </location>
</feature>
<sequence length="617" mass="65596">MICKVPRSVLSHLDLDSPPLKPFKGNQTFESLFDPKTHLHGAVDTSTTAETTKPAPIADHTFLCLAAIPLLTALDPASGYFEVTRLHGGEHRHLPRLSLVLTPQPEPSTHDGDKTPARNYVYEEKLVWVEVQGERGLARELESSLSAGGYKVFSQSYHPSSFLEHSVSRVKKVSLPTREKGHRSPSLANAHPNAPNNPALSTLTSPFCPHTDLGSGRRIHPLPHPLGTTPPELELASIGTGAPSSGDTELALLLASVFAFGLTLAVRVDILPTRCPNVVAGPDSSIPLWASPAPGQNLAFSSPPTKPCLSPESHLGVQLSLPTNIFCRRPLLRDRSTDDCVFKRTTPAFGIDTDEGWKCVKENDAGSGETGAGTQTRVTGHFCGEGSGSNDEELLDAAKNLSKVGLGSLPGTASSSLNPLLLNGTSSTSSSFSAYSTTATRQPHRRDMSASTPLSSVLTIHVSPPHSHTTQVPSTLNLLNINAPTPCIPMLLSHISQLRGHGIDGKEEDLLDSSSIVSIAMPDSYYMATGDGRAISSAMAMIGESTMVPRRPSFGTRMRQLVEGAQTLSLALRSTHMPSTPTGTSIIGEAPLSHVGASPVIPPYMTFKVVWKGIVSP</sequence>
<dbReference type="AlphaFoldDB" id="A0A4Y7SDW1"/>
<protein>
    <submittedName>
        <fullName evidence="2">Uncharacterized protein</fullName>
    </submittedName>
</protein>
<evidence type="ECO:0000256" key="1">
    <source>
        <dbReference type="SAM" id="MobiDB-lite"/>
    </source>
</evidence>
<gene>
    <name evidence="2" type="ORF">FA13DRAFT_1719141</name>
</gene>
<accession>A0A4Y7SDW1</accession>